<evidence type="ECO:0000313" key="11">
    <source>
        <dbReference type="EMBL" id="KAJ7064409.1"/>
    </source>
</evidence>
<name>A0AAD6XKF6_9AGAR</name>
<comment type="catalytic activity">
    <reaction evidence="9">
        <text>DNA(n) + a 2'-deoxyribonucleoside 5'-triphosphate = DNA(n+1) + diphosphate</text>
        <dbReference type="Rhea" id="RHEA:22508"/>
        <dbReference type="Rhea" id="RHEA-COMP:17339"/>
        <dbReference type="Rhea" id="RHEA-COMP:17340"/>
        <dbReference type="ChEBI" id="CHEBI:33019"/>
        <dbReference type="ChEBI" id="CHEBI:61560"/>
        <dbReference type="ChEBI" id="CHEBI:173112"/>
        <dbReference type="EC" id="2.7.7.7"/>
    </reaction>
</comment>
<keyword evidence="6" id="KW-0239">DNA-directed DNA polymerase</keyword>
<evidence type="ECO:0000256" key="9">
    <source>
        <dbReference type="ARBA" id="ARBA00049244"/>
    </source>
</evidence>
<reference evidence="11" key="1">
    <citation type="submission" date="2023-03" db="EMBL/GenBank/DDBJ databases">
        <title>Massive genome expansion in bonnet fungi (Mycena s.s.) driven by repeated elements and novel gene families across ecological guilds.</title>
        <authorList>
            <consortium name="Lawrence Berkeley National Laboratory"/>
            <person name="Harder C.B."/>
            <person name="Miyauchi S."/>
            <person name="Viragh M."/>
            <person name="Kuo A."/>
            <person name="Thoen E."/>
            <person name="Andreopoulos B."/>
            <person name="Lu D."/>
            <person name="Skrede I."/>
            <person name="Drula E."/>
            <person name="Henrissat B."/>
            <person name="Morin E."/>
            <person name="Kohler A."/>
            <person name="Barry K."/>
            <person name="LaButti K."/>
            <person name="Morin E."/>
            <person name="Salamov A."/>
            <person name="Lipzen A."/>
            <person name="Mereny Z."/>
            <person name="Hegedus B."/>
            <person name="Baldrian P."/>
            <person name="Stursova M."/>
            <person name="Weitz H."/>
            <person name="Taylor A."/>
            <person name="Grigoriev I.V."/>
            <person name="Nagy L.G."/>
            <person name="Martin F."/>
            <person name="Kauserud H."/>
        </authorList>
    </citation>
    <scope>NUCLEOTIDE SEQUENCE</scope>
    <source>
        <strain evidence="11">CBHHK173m</strain>
    </source>
</reference>
<evidence type="ECO:0000256" key="8">
    <source>
        <dbReference type="ARBA" id="ARBA00024411"/>
    </source>
</evidence>
<dbReference type="EC" id="2.7.7.7" evidence="2"/>
<dbReference type="EMBL" id="JARJCN010000190">
    <property type="protein sequence ID" value="KAJ7064409.1"/>
    <property type="molecule type" value="Genomic_DNA"/>
</dbReference>
<dbReference type="InterPro" id="IPR006133">
    <property type="entry name" value="DNA-dir_DNA_pol_B_exonuc"/>
</dbReference>
<evidence type="ECO:0000256" key="3">
    <source>
        <dbReference type="ARBA" id="ARBA00022679"/>
    </source>
</evidence>
<evidence type="ECO:0000313" key="12">
    <source>
        <dbReference type="Proteomes" id="UP001222325"/>
    </source>
</evidence>
<dbReference type="SUPFAM" id="SSF53098">
    <property type="entry name" value="Ribonuclease H-like"/>
    <property type="match status" value="1"/>
</dbReference>
<evidence type="ECO:0000259" key="10">
    <source>
        <dbReference type="Pfam" id="PF03104"/>
    </source>
</evidence>
<dbReference type="GO" id="GO:0045004">
    <property type="term" value="P:DNA replication proofreading"/>
    <property type="evidence" value="ECO:0007669"/>
    <property type="project" value="TreeGrafter"/>
</dbReference>
<evidence type="ECO:0000256" key="7">
    <source>
        <dbReference type="ARBA" id="ARBA00023125"/>
    </source>
</evidence>
<dbReference type="Gene3D" id="2.40.50.730">
    <property type="match status" value="1"/>
</dbReference>
<evidence type="ECO:0000256" key="4">
    <source>
        <dbReference type="ARBA" id="ARBA00022695"/>
    </source>
</evidence>
<dbReference type="InterPro" id="IPR036397">
    <property type="entry name" value="RNaseH_sf"/>
</dbReference>
<accession>A0AAD6XKF6</accession>
<dbReference type="FunFam" id="3.30.420.10:FF:000004">
    <property type="entry name" value="DNA polymerase"/>
    <property type="match status" value="1"/>
</dbReference>
<dbReference type="AlphaFoldDB" id="A0AAD6XKF6"/>
<proteinExistence type="inferred from homology"/>
<evidence type="ECO:0000256" key="6">
    <source>
        <dbReference type="ARBA" id="ARBA00022932"/>
    </source>
</evidence>
<protein>
    <recommendedName>
        <fullName evidence="8">DNA polymerase delta catalytic subunit</fullName>
        <ecNumber evidence="2">2.7.7.7</ecNumber>
    </recommendedName>
</protein>
<dbReference type="Proteomes" id="UP001222325">
    <property type="component" value="Unassembled WGS sequence"/>
</dbReference>
<evidence type="ECO:0000256" key="5">
    <source>
        <dbReference type="ARBA" id="ARBA00022705"/>
    </source>
</evidence>
<dbReference type="GO" id="GO:0006287">
    <property type="term" value="P:base-excision repair, gap-filling"/>
    <property type="evidence" value="ECO:0007669"/>
    <property type="project" value="TreeGrafter"/>
</dbReference>
<dbReference type="GO" id="GO:0008296">
    <property type="term" value="F:3'-5'-DNA exonuclease activity"/>
    <property type="evidence" value="ECO:0007669"/>
    <property type="project" value="TreeGrafter"/>
</dbReference>
<dbReference type="GO" id="GO:0003677">
    <property type="term" value="F:DNA binding"/>
    <property type="evidence" value="ECO:0007669"/>
    <property type="project" value="UniProtKB-KW"/>
</dbReference>
<dbReference type="GO" id="GO:0043625">
    <property type="term" value="C:delta DNA polymerase complex"/>
    <property type="evidence" value="ECO:0007669"/>
    <property type="project" value="TreeGrafter"/>
</dbReference>
<evidence type="ECO:0000256" key="1">
    <source>
        <dbReference type="ARBA" id="ARBA00005755"/>
    </source>
</evidence>
<dbReference type="PANTHER" id="PTHR10322:SF23">
    <property type="entry name" value="DNA POLYMERASE DELTA CATALYTIC SUBUNIT"/>
    <property type="match status" value="1"/>
</dbReference>
<keyword evidence="12" id="KW-1185">Reference proteome</keyword>
<keyword evidence="3" id="KW-0808">Transferase</keyword>
<gene>
    <name evidence="11" type="ORF">B0H15DRAFT_872824</name>
</gene>
<keyword evidence="4" id="KW-0548">Nucleotidyltransferase</keyword>
<feature type="domain" description="DNA-directed DNA polymerase family B exonuclease" evidence="10">
    <location>
        <begin position="151"/>
        <end position="376"/>
    </location>
</feature>
<dbReference type="GO" id="GO:0003887">
    <property type="term" value="F:DNA-directed DNA polymerase activity"/>
    <property type="evidence" value="ECO:0007669"/>
    <property type="project" value="UniProtKB-KW"/>
</dbReference>
<dbReference type="GO" id="GO:0006297">
    <property type="term" value="P:nucleotide-excision repair, DNA gap filling"/>
    <property type="evidence" value="ECO:0007669"/>
    <property type="project" value="TreeGrafter"/>
</dbReference>
<comment type="caution">
    <text evidence="11">The sequence shown here is derived from an EMBL/GenBank/DDBJ whole genome shotgun (WGS) entry which is preliminary data.</text>
</comment>
<sequence length="457" mass="50316">MLRALVSWRRGLSPNLTRLWTPVTVQSVASGQLQHIRSLYAAAGLPLETERGSHSLPSFSGLIIGQVARPIGVDTHTETPSFSDVLKDMLVSDSTVQTPENWSRPPPLPLNKAEDLVFFQTETQVSAELTMFGVTKAGNSLCVRIPNSSRKALLDAKIPSMAWLKIPATKYAQITTDNVSHCQLEVIARCPDVEVQVPDQPAPLPPPLRILSFDIECLGRTDIFPQPEMDPVIQIGNMVSILGSKMPPIVRNIFTLDTCSPIAGAAVLSYAEEASMLAAWADFVREVDPDLIIGFNHTGFDLGYLLARAKALNVPTFPFLGRFKGVEAARVRTLQYKVRTFTRTWDDIPLAGRLQLDLMHYVRCELGATRLALNAVAKKHLGEKKEDVHFSAIAGLQGGSADTRRELAVYCLKDAYLPLRLLEVLGCVDRYTVVAHEKRTQFNSIVSDHDVRAATGQ</sequence>
<organism evidence="11 12">
    <name type="scientific">Mycena belliarum</name>
    <dbReference type="NCBI Taxonomy" id="1033014"/>
    <lineage>
        <taxon>Eukaryota</taxon>
        <taxon>Fungi</taxon>
        <taxon>Dikarya</taxon>
        <taxon>Basidiomycota</taxon>
        <taxon>Agaricomycotina</taxon>
        <taxon>Agaricomycetes</taxon>
        <taxon>Agaricomycetidae</taxon>
        <taxon>Agaricales</taxon>
        <taxon>Marasmiineae</taxon>
        <taxon>Mycenaceae</taxon>
        <taxon>Mycena</taxon>
    </lineage>
</organism>
<dbReference type="Pfam" id="PF03104">
    <property type="entry name" value="DNA_pol_B_exo1"/>
    <property type="match status" value="1"/>
</dbReference>
<evidence type="ECO:0000256" key="2">
    <source>
        <dbReference type="ARBA" id="ARBA00012417"/>
    </source>
</evidence>
<dbReference type="PANTHER" id="PTHR10322">
    <property type="entry name" value="DNA POLYMERASE CATALYTIC SUBUNIT"/>
    <property type="match status" value="1"/>
</dbReference>
<comment type="similarity">
    <text evidence="1">Belongs to the DNA polymerase type-B family.</text>
</comment>
<keyword evidence="5" id="KW-0235">DNA replication</keyword>
<keyword evidence="7" id="KW-0238">DNA-binding</keyword>
<dbReference type="InterPro" id="IPR050240">
    <property type="entry name" value="DNA_pol_type-B"/>
</dbReference>
<dbReference type="InterPro" id="IPR012337">
    <property type="entry name" value="RNaseH-like_sf"/>
</dbReference>
<dbReference type="Gene3D" id="3.30.420.10">
    <property type="entry name" value="Ribonuclease H-like superfamily/Ribonuclease H"/>
    <property type="match status" value="1"/>
</dbReference>